<sequence>MQRQQYSHSPNEGQVTRRLIGAAMVVLMLLAGMSLQVGAATTEPVLQWTAGGLSAGTDSVGQAARVATDAWGNVAVLSGPSGRDLALTSYTENGILRWRSTLSPASGTFAGDWVAAAPNGDFVAVGHNVTSSGNPIQITLARFDANGALLWRKEPSVGFFPTVGRIVVDTDGNAYLAASGRGTGRFVQKYSPTGELLWSQLDASAGGFVIAASLALSPDGSDVVVTGSVSGGAVWNTAVHDAATGVRKWQATAAEGLGALDVVVDATRVYVTGQGATGGGTPALTYYLSVVAYDRTTGKRLWRTDRKPADSSGATGLRMSLAPDGSLAVAGHAYRGFLDWYTVALEKTGAVRWEAVRDGGLNTDEIPRVVLVLPDGTTVVSGPGGPNLPGGYIPGVTTGYSSGGARLWEAFSAMATTWATALPNGNVCAVGGYDALINCWSVPPNDATEPPPPPPPPPLLAPTAPTNLAASSSVRRRIELGWTNTATNATSITVERCLGSGCANFAAVSLLAPTANRWTDASVKSRSTYSYRLRASNSAGTSPYSNTATATAR</sequence>
<dbReference type="InterPro" id="IPR002372">
    <property type="entry name" value="PQQ_rpt_dom"/>
</dbReference>
<dbReference type="Pfam" id="PF13360">
    <property type="entry name" value="PQQ_2"/>
    <property type="match status" value="1"/>
</dbReference>
<feature type="compositionally biased region" description="Pro residues" evidence="1">
    <location>
        <begin position="449"/>
        <end position="460"/>
    </location>
</feature>
<gene>
    <name evidence="4" type="ORF">GPA25_07710</name>
</gene>
<dbReference type="Proteomes" id="UP000648984">
    <property type="component" value="Unassembled WGS sequence"/>
</dbReference>
<dbReference type="InterPro" id="IPR011047">
    <property type="entry name" value="Quinoprotein_ADH-like_sf"/>
</dbReference>
<accession>A0ABX1Q8G1</accession>
<keyword evidence="2" id="KW-0472">Membrane</keyword>
<dbReference type="SUPFAM" id="SSF49265">
    <property type="entry name" value="Fibronectin type III"/>
    <property type="match status" value="1"/>
</dbReference>
<evidence type="ECO:0000256" key="1">
    <source>
        <dbReference type="SAM" id="MobiDB-lite"/>
    </source>
</evidence>
<evidence type="ECO:0000259" key="3">
    <source>
        <dbReference type="PROSITE" id="PS50853"/>
    </source>
</evidence>
<dbReference type="EMBL" id="WTVQ01000009">
    <property type="protein sequence ID" value="NMG74646.1"/>
    <property type="molecule type" value="Genomic_DNA"/>
</dbReference>
<evidence type="ECO:0000313" key="5">
    <source>
        <dbReference type="Proteomes" id="UP000648984"/>
    </source>
</evidence>
<evidence type="ECO:0000313" key="4">
    <source>
        <dbReference type="EMBL" id="NMG74646.1"/>
    </source>
</evidence>
<dbReference type="InterPro" id="IPR036116">
    <property type="entry name" value="FN3_sf"/>
</dbReference>
<reference evidence="4 5" key="1">
    <citation type="submission" date="2019-12" db="EMBL/GenBank/DDBJ databases">
        <title>Comparative genomics gives insights into the taxonomy of the Azoarcus-Aromatoleum group and reveals separate origins of nif in the plant-associated Azoarcus and non-plant-associated Aromatoleum sub-groups.</title>
        <authorList>
            <person name="Lafos M."/>
            <person name="Maluk M."/>
            <person name="Batista M."/>
            <person name="Junghare M."/>
            <person name="Carmona M."/>
            <person name="Faoro H."/>
            <person name="Cruz L.M."/>
            <person name="Battistoni F."/>
            <person name="De Souza E."/>
            <person name="Pedrosa F."/>
            <person name="Chen W.-M."/>
            <person name="Poole P.S."/>
            <person name="Dixon R.A."/>
            <person name="James E.K."/>
        </authorList>
    </citation>
    <scope>NUCLEOTIDE SEQUENCE [LARGE SCALE GENOMIC DNA]</scope>
    <source>
        <strain evidence="4 5">22Lin</strain>
    </source>
</reference>
<evidence type="ECO:0000256" key="2">
    <source>
        <dbReference type="SAM" id="Phobius"/>
    </source>
</evidence>
<dbReference type="Gene3D" id="2.60.40.10">
    <property type="entry name" value="Immunoglobulins"/>
    <property type="match status" value="1"/>
</dbReference>
<feature type="region of interest" description="Disordered" evidence="1">
    <location>
        <begin position="444"/>
        <end position="464"/>
    </location>
</feature>
<protein>
    <submittedName>
        <fullName evidence="4">PQQ-binding-like beta-propeller repeat protein</fullName>
    </submittedName>
</protein>
<dbReference type="SUPFAM" id="SSF50998">
    <property type="entry name" value="Quinoprotein alcohol dehydrogenase-like"/>
    <property type="match status" value="1"/>
</dbReference>
<comment type="caution">
    <text evidence="4">The sequence shown here is derived from an EMBL/GenBank/DDBJ whole genome shotgun (WGS) entry which is preliminary data.</text>
</comment>
<keyword evidence="2" id="KW-0812">Transmembrane</keyword>
<keyword evidence="5" id="KW-1185">Reference proteome</keyword>
<feature type="transmembrane region" description="Helical" evidence="2">
    <location>
        <begin position="20"/>
        <end position="39"/>
    </location>
</feature>
<name>A0ABX1Q8G1_9RHOO</name>
<dbReference type="InterPro" id="IPR013783">
    <property type="entry name" value="Ig-like_fold"/>
</dbReference>
<organism evidence="4 5">
    <name type="scientific">Aromatoleum diolicum</name>
    <dbReference type="NCBI Taxonomy" id="75796"/>
    <lineage>
        <taxon>Bacteria</taxon>
        <taxon>Pseudomonadati</taxon>
        <taxon>Pseudomonadota</taxon>
        <taxon>Betaproteobacteria</taxon>
        <taxon>Rhodocyclales</taxon>
        <taxon>Rhodocyclaceae</taxon>
        <taxon>Aromatoleum</taxon>
    </lineage>
</organism>
<proteinExistence type="predicted"/>
<keyword evidence="2" id="KW-1133">Transmembrane helix</keyword>
<dbReference type="InterPro" id="IPR003961">
    <property type="entry name" value="FN3_dom"/>
</dbReference>
<dbReference type="RefSeq" id="WP_169259789.1">
    <property type="nucleotide sequence ID" value="NZ_WTVQ01000009.1"/>
</dbReference>
<dbReference type="PROSITE" id="PS50853">
    <property type="entry name" value="FN3"/>
    <property type="match status" value="1"/>
</dbReference>
<feature type="domain" description="Fibronectin type-III" evidence="3">
    <location>
        <begin position="464"/>
        <end position="553"/>
    </location>
</feature>